<evidence type="ECO:0000256" key="9">
    <source>
        <dbReference type="ARBA" id="ARBA00022516"/>
    </source>
</evidence>
<evidence type="ECO:0000256" key="17">
    <source>
        <dbReference type="ARBA" id="ARBA00023264"/>
    </source>
</evidence>
<dbReference type="InterPro" id="IPR000374">
    <property type="entry name" value="PC_trans"/>
</dbReference>
<evidence type="ECO:0000256" key="10">
    <source>
        <dbReference type="ARBA" id="ARBA00022679"/>
    </source>
</evidence>
<evidence type="ECO:0000313" key="21">
    <source>
        <dbReference type="Proteomes" id="UP000294593"/>
    </source>
</evidence>
<evidence type="ECO:0000256" key="11">
    <source>
        <dbReference type="ARBA" id="ARBA00022692"/>
    </source>
</evidence>
<feature type="transmembrane region" description="Helical" evidence="19">
    <location>
        <begin position="104"/>
        <end position="122"/>
    </location>
</feature>
<keyword evidence="12 18" id="KW-0548">Nucleotidyltransferase</keyword>
<keyword evidence="21" id="KW-1185">Reference proteome</keyword>
<evidence type="ECO:0000256" key="13">
    <source>
        <dbReference type="ARBA" id="ARBA00022989"/>
    </source>
</evidence>
<evidence type="ECO:0000256" key="19">
    <source>
        <dbReference type="SAM" id="Phobius"/>
    </source>
</evidence>
<evidence type="ECO:0000256" key="7">
    <source>
        <dbReference type="ARBA" id="ARBA00019373"/>
    </source>
</evidence>
<feature type="transmembrane region" description="Helical" evidence="19">
    <location>
        <begin position="157"/>
        <end position="178"/>
    </location>
</feature>
<comment type="subcellular location">
    <subcellularLocation>
        <location evidence="2">Cell membrane</location>
        <topology evidence="2">Multi-pass membrane protein</topology>
    </subcellularLocation>
</comment>
<evidence type="ECO:0000313" key="20">
    <source>
        <dbReference type="EMBL" id="TDP84620.1"/>
    </source>
</evidence>
<keyword evidence="8" id="KW-1003">Cell membrane</keyword>
<dbReference type="GO" id="GO:0004605">
    <property type="term" value="F:phosphatidate cytidylyltransferase activity"/>
    <property type="evidence" value="ECO:0007669"/>
    <property type="project" value="UniProtKB-EC"/>
</dbReference>
<name>A0A4R6REH6_9BURK</name>
<dbReference type="GO" id="GO:0005886">
    <property type="term" value="C:plasma membrane"/>
    <property type="evidence" value="ECO:0007669"/>
    <property type="project" value="UniProtKB-SubCell"/>
</dbReference>
<evidence type="ECO:0000256" key="8">
    <source>
        <dbReference type="ARBA" id="ARBA00022475"/>
    </source>
</evidence>
<dbReference type="EMBL" id="SNXW01000003">
    <property type="protein sequence ID" value="TDP84620.1"/>
    <property type="molecule type" value="Genomic_DNA"/>
</dbReference>
<evidence type="ECO:0000256" key="4">
    <source>
        <dbReference type="ARBA" id="ARBA00005189"/>
    </source>
</evidence>
<comment type="caution">
    <text evidence="20">The sequence shown here is derived from an EMBL/GenBank/DDBJ whole genome shotgun (WGS) entry which is preliminary data.</text>
</comment>
<feature type="transmembrane region" description="Helical" evidence="19">
    <location>
        <begin position="199"/>
        <end position="217"/>
    </location>
</feature>
<protein>
    <recommendedName>
        <fullName evidence="7 18">Phosphatidate cytidylyltransferase</fullName>
        <ecNumber evidence="6 18">2.7.7.41</ecNumber>
    </recommendedName>
</protein>
<sequence>MLKQRVITGLILLAILLPTLLAEAAWPFALLTLVFISAAGWEWSRLNEAPGARAWLLGAAVAGACVYVAHAFHLPLWGNVAQGVTPHVHAAGHALVGFIAPAEVWLGSTLLWVVGGALALRWGPTHWLQVPQGVRRLLGLALLVLAWMALVESRAQGLNYLLSVFCLVWGADIGAYFGGRAFGKHKLAPSISPGKSREGVVAGMAAVLLLAAGWLVVDQQWAVDSPSLYSRLQWGLGVPGMVLALLALAGLSVVGDLFESLIKRQAGAKDSSQLLPGHGGVLDRIDALLPVLPVSLALMTLCHG</sequence>
<evidence type="ECO:0000256" key="3">
    <source>
        <dbReference type="ARBA" id="ARBA00005119"/>
    </source>
</evidence>
<dbReference type="UniPathway" id="UPA00557">
    <property type="reaction ID" value="UER00614"/>
</dbReference>
<dbReference type="OrthoDB" id="9799199at2"/>
<proteinExistence type="inferred from homology"/>
<gene>
    <name evidence="20" type="ORF">EV672_103189</name>
</gene>
<dbReference type="PROSITE" id="PS01315">
    <property type="entry name" value="CDS"/>
    <property type="match status" value="1"/>
</dbReference>
<reference evidence="20 21" key="1">
    <citation type="submission" date="2019-03" db="EMBL/GenBank/DDBJ databases">
        <title>Genomic Encyclopedia of Type Strains, Phase IV (KMG-IV): sequencing the most valuable type-strain genomes for metagenomic binning, comparative biology and taxonomic classification.</title>
        <authorList>
            <person name="Goeker M."/>
        </authorList>
    </citation>
    <scope>NUCLEOTIDE SEQUENCE [LARGE SCALE GENOMIC DNA]</scope>
    <source>
        <strain evidence="20 21">DSM 11901</strain>
    </source>
</reference>
<keyword evidence="15 19" id="KW-0472">Membrane</keyword>
<keyword evidence="16" id="KW-0594">Phospholipid biosynthesis</keyword>
<evidence type="ECO:0000256" key="1">
    <source>
        <dbReference type="ARBA" id="ARBA00001698"/>
    </source>
</evidence>
<dbReference type="PANTHER" id="PTHR46382">
    <property type="entry name" value="PHOSPHATIDATE CYTIDYLYLTRANSFERASE"/>
    <property type="match status" value="1"/>
</dbReference>
<dbReference type="RefSeq" id="WP_133607765.1">
    <property type="nucleotide sequence ID" value="NZ_SNXW01000003.1"/>
</dbReference>
<evidence type="ECO:0000256" key="18">
    <source>
        <dbReference type="RuleBase" id="RU003938"/>
    </source>
</evidence>
<dbReference type="Proteomes" id="UP000294593">
    <property type="component" value="Unassembled WGS sequence"/>
</dbReference>
<evidence type="ECO:0000256" key="14">
    <source>
        <dbReference type="ARBA" id="ARBA00023098"/>
    </source>
</evidence>
<keyword evidence="10 18" id="KW-0808">Transferase</keyword>
<evidence type="ECO:0000256" key="6">
    <source>
        <dbReference type="ARBA" id="ARBA00012487"/>
    </source>
</evidence>
<evidence type="ECO:0000256" key="2">
    <source>
        <dbReference type="ARBA" id="ARBA00004651"/>
    </source>
</evidence>
<dbReference type="GO" id="GO:0016024">
    <property type="term" value="P:CDP-diacylglycerol biosynthetic process"/>
    <property type="evidence" value="ECO:0007669"/>
    <property type="project" value="UniProtKB-UniPathway"/>
</dbReference>
<dbReference type="AlphaFoldDB" id="A0A4R6REH6"/>
<comment type="pathway">
    <text evidence="4">Lipid metabolism.</text>
</comment>
<feature type="transmembrane region" description="Helical" evidence="19">
    <location>
        <begin position="134"/>
        <end position="151"/>
    </location>
</feature>
<dbReference type="EC" id="2.7.7.41" evidence="6 18"/>
<comment type="pathway">
    <text evidence="3 18">Phospholipid metabolism; CDP-diacylglycerol biosynthesis; CDP-diacylglycerol from sn-glycerol 3-phosphate: step 3/3.</text>
</comment>
<keyword evidence="11 18" id="KW-0812">Transmembrane</keyword>
<comment type="catalytic activity">
    <reaction evidence="1 18">
        <text>a 1,2-diacyl-sn-glycero-3-phosphate + CTP + H(+) = a CDP-1,2-diacyl-sn-glycerol + diphosphate</text>
        <dbReference type="Rhea" id="RHEA:16229"/>
        <dbReference type="ChEBI" id="CHEBI:15378"/>
        <dbReference type="ChEBI" id="CHEBI:33019"/>
        <dbReference type="ChEBI" id="CHEBI:37563"/>
        <dbReference type="ChEBI" id="CHEBI:58332"/>
        <dbReference type="ChEBI" id="CHEBI:58608"/>
        <dbReference type="EC" id="2.7.7.41"/>
    </reaction>
</comment>
<comment type="similarity">
    <text evidence="5 18">Belongs to the CDS family.</text>
</comment>
<keyword evidence="14" id="KW-0443">Lipid metabolism</keyword>
<keyword evidence="9" id="KW-0444">Lipid biosynthesis</keyword>
<evidence type="ECO:0000256" key="15">
    <source>
        <dbReference type="ARBA" id="ARBA00023136"/>
    </source>
</evidence>
<feature type="transmembrane region" description="Helical" evidence="19">
    <location>
        <begin position="237"/>
        <end position="258"/>
    </location>
</feature>
<keyword evidence="17" id="KW-1208">Phospholipid metabolism</keyword>
<dbReference type="PANTHER" id="PTHR46382:SF1">
    <property type="entry name" value="PHOSPHATIDATE CYTIDYLYLTRANSFERASE"/>
    <property type="match status" value="1"/>
</dbReference>
<evidence type="ECO:0000256" key="16">
    <source>
        <dbReference type="ARBA" id="ARBA00023209"/>
    </source>
</evidence>
<dbReference type="Pfam" id="PF01148">
    <property type="entry name" value="CTP_transf_1"/>
    <property type="match status" value="1"/>
</dbReference>
<evidence type="ECO:0000256" key="5">
    <source>
        <dbReference type="ARBA" id="ARBA00010185"/>
    </source>
</evidence>
<keyword evidence="13 19" id="KW-1133">Transmembrane helix</keyword>
<accession>A0A4R6REH6</accession>
<organism evidence="20 21">
    <name type="scientific">Aquabacterium commune</name>
    <dbReference type="NCBI Taxonomy" id="70586"/>
    <lineage>
        <taxon>Bacteria</taxon>
        <taxon>Pseudomonadati</taxon>
        <taxon>Pseudomonadota</taxon>
        <taxon>Betaproteobacteria</taxon>
        <taxon>Burkholderiales</taxon>
        <taxon>Aquabacterium</taxon>
    </lineage>
</organism>
<evidence type="ECO:0000256" key="12">
    <source>
        <dbReference type="ARBA" id="ARBA00022695"/>
    </source>
</evidence>